<keyword evidence="1" id="KW-1133">Transmembrane helix</keyword>
<keyword evidence="1" id="KW-0812">Transmembrane</keyword>
<organism evidence="2 3">
    <name type="scientific">Lacticaseibacillus parahuelsenbergensis</name>
    <dbReference type="NCBI Taxonomy" id="3068305"/>
    <lineage>
        <taxon>Bacteria</taxon>
        <taxon>Bacillati</taxon>
        <taxon>Bacillota</taxon>
        <taxon>Bacilli</taxon>
        <taxon>Lactobacillales</taxon>
        <taxon>Lactobacillaceae</taxon>
        <taxon>Lacticaseibacillus</taxon>
    </lineage>
</organism>
<name>A0ABY9L2T8_9LACO</name>
<dbReference type="RefSeq" id="WP_274785291.1">
    <property type="nucleotide sequence ID" value="NZ_CP132482.1"/>
</dbReference>
<evidence type="ECO:0000313" key="3">
    <source>
        <dbReference type="Proteomes" id="UP001233112"/>
    </source>
</evidence>
<protein>
    <recommendedName>
        <fullName evidence="4">ABC transporter permease</fullName>
    </recommendedName>
</protein>
<dbReference type="Proteomes" id="UP001233112">
    <property type="component" value="Chromosome"/>
</dbReference>
<feature type="transmembrane region" description="Helical" evidence="1">
    <location>
        <begin position="12"/>
        <end position="29"/>
    </location>
</feature>
<feature type="transmembrane region" description="Helical" evidence="1">
    <location>
        <begin position="211"/>
        <end position="230"/>
    </location>
</feature>
<keyword evidence="1" id="KW-0472">Membrane</keyword>
<feature type="transmembrane region" description="Helical" evidence="1">
    <location>
        <begin position="153"/>
        <end position="179"/>
    </location>
</feature>
<proteinExistence type="predicted"/>
<feature type="transmembrane region" description="Helical" evidence="1">
    <location>
        <begin position="242"/>
        <end position="265"/>
    </location>
</feature>
<feature type="transmembrane region" description="Helical" evidence="1">
    <location>
        <begin position="100"/>
        <end position="126"/>
    </location>
</feature>
<keyword evidence="3" id="KW-1185">Reference proteome</keyword>
<gene>
    <name evidence="2" type="ORF">LACPH_002734</name>
</gene>
<evidence type="ECO:0000313" key="2">
    <source>
        <dbReference type="EMBL" id="WLV77950.1"/>
    </source>
</evidence>
<reference evidence="2 3" key="1">
    <citation type="submission" date="2023-08" db="EMBL/GenBank/DDBJ databases">
        <authorList>
            <person name="Buchebner-Jance M."/>
        </authorList>
    </citation>
    <scope>NUCLEOTIDE SEQUENCE [LARGE SCALE GENOMIC DNA]</scope>
    <source>
        <strain evidence="2 3">NCIMB 15471</strain>
    </source>
</reference>
<accession>A0ABY9L2T8</accession>
<evidence type="ECO:0008006" key="4">
    <source>
        <dbReference type="Google" id="ProtNLM"/>
    </source>
</evidence>
<dbReference type="EMBL" id="CP132482">
    <property type="protein sequence ID" value="WLV77950.1"/>
    <property type="molecule type" value="Genomic_DNA"/>
</dbReference>
<sequence length="272" mass="30825">MHLTNGKKITTFILIFYFTIISWITVQVVDRNWSVGIHGETPLTDFWYIQLGGAEDSIIIDSLMMTLLTILGAFLFIYIKNNRSFYMVQQRIGYTVFLKRAMIASFLGAFGLSIITKLYELIIIILTTKKLPSNIILPKNIRFGNGPFYDNTLLSFAIFVLLSSIGWGVYAIFIFAVGLFVRKNSIFIVLGVVFGLSLITGIALGANFSLFTAHILYVILLTTLISPGQLRMGIFQLHQPNVYISFFWAALAYAGMSWLIMKLWLKRRKVAD</sequence>
<feature type="transmembrane region" description="Helical" evidence="1">
    <location>
        <begin position="58"/>
        <end position="79"/>
    </location>
</feature>
<feature type="transmembrane region" description="Helical" evidence="1">
    <location>
        <begin position="186"/>
        <end position="205"/>
    </location>
</feature>
<evidence type="ECO:0000256" key="1">
    <source>
        <dbReference type="SAM" id="Phobius"/>
    </source>
</evidence>